<protein>
    <submittedName>
        <fullName evidence="1">Uncharacterized protein</fullName>
    </submittedName>
</protein>
<reference evidence="1" key="1">
    <citation type="submission" date="2020-04" db="EMBL/GenBank/DDBJ databases">
        <authorList>
            <person name="Chiriac C."/>
            <person name="Salcher M."/>
            <person name="Ghai R."/>
            <person name="Kavagutti S V."/>
        </authorList>
    </citation>
    <scope>NUCLEOTIDE SEQUENCE</scope>
</reference>
<sequence>MKIFQKTKDGSQPQTRIEKRVSTIGTTDLVIWAENSLSSIGKNIAGLGPKTYESYAEAELGAEALLAIVRELKKRIG</sequence>
<gene>
    <name evidence="1" type="ORF">UFOVP45_13</name>
</gene>
<organism evidence="1">
    <name type="scientific">uncultured Caudovirales phage</name>
    <dbReference type="NCBI Taxonomy" id="2100421"/>
    <lineage>
        <taxon>Viruses</taxon>
        <taxon>Duplodnaviria</taxon>
        <taxon>Heunggongvirae</taxon>
        <taxon>Uroviricota</taxon>
        <taxon>Caudoviricetes</taxon>
        <taxon>Peduoviridae</taxon>
        <taxon>Maltschvirus</taxon>
        <taxon>Maltschvirus maltsch</taxon>
    </lineage>
</organism>
<evidence type="ECO:0000313" key="1">
    <source>
        <dbReference type="EMBL" id="CAB4123718.1"/>
    </source>
</evidence>
<name>A0A6J5KN26_9CAUD</name>
<accession>A0A6J5KN26</accession>
<dbReference type="EMBL" id="LR796175">
    <property type="protein sequence ID" value="CAB4123718.1"/>
    <property type="molecule type" value="Genomic_DNA"/>
</dbReference>
<proteinExistence type="predicted"/>